<feature type="domain" description="Pre-mRNA-splicing factor 3" evidence="7">
    <location>
        <begin position="109"/>
        <end position="307"/>
    </location>
</feature>
<feature type="domain" description="Small nuclear ribonucleoprotein Prp3 C-terminal" evidence="6">
    <location>
        <begin position="331"/>
        <end position="452"/>
    </location>
</feature>
<dbReference type="InterPro" id="IPR013881">
    <property type="entry name" value="Pre-mRNA_splic_Prp3_dom"/>
</dbReference>
<sequence length="467" mass="54686">MSNAKRSMENDGSRDKRPKIEDKSLNRQDAIMKARERIAQLKAQKSQNNPKPLIENRGKFRAEEEIKKEARGLNVELHPLLSGKADVLSTSSIENPNLQKVNKRGYQINPYLDSISQARPKRELEFNLKGKYIKEGNEIRRQQRLVELKKKIDSSTKKAGLEPDLSIREDLYKIEQPPLVEWWDEPFLVNGDYNNINQEAISMYIYHPIPINAPWEKHLPPLKPMYLTKKEIRKLRRNERFERNKEMQDKIKLGLEPPPPPKVKLSNLMNVLTSEAIKDPTAVEQRVRKEIEIRKQEHLAANESRKLSKEDKHAKIEAKYAKDLQKGYYTAVFVIDKLIHPSHKFKVDTNAKQLKLVGTVLYISDQFALVIVEGSEKNIKFYKKLMLNRIKWEESTIIDEEKVDLNGNKCRLLWEGQLKNLHFNKWTIFRANTEEFGVDYLRQFGLDNYLREAIVQIKTLNDLKVND</sequence>
<name>A0A9P8P5Y8_9ASCO</name>
<keyword evidence="9" id="KW-1185">Reference proteome</keyword>
<reference evidence="8" key="1">
    <citation type="journal article" date="2021" name="Open Biol.">
        <title>Shared evolutionary footprints suggest mitochondrial oxidative damage underlies multiple complex I losses in fungi.</title>
        <authorList>
            <person name="Schikora-Tamarit M.A."/>
            <person name="Marcet-Houben M."/>
            <person name="Nosek J."/>
            <person name="Gabaldon T."/>
        </authorList>
    </citation>
    <scope>NUCLEOTIDE SEQUENCE</scope>
    <source>
        <strain evidence="8">CBS6341</strain>
    </source>
</reference>
<keyword evidence="2" id="KW-0507">mRNA processing</keyword>
<evidence type="ECO:0000256" key="3">
    <source>
        <dbReference type="ARBA" id="ARBA00023187"/>
    </source>
</evidence>
<proteinExistence type="predicted"/>
<accession>A0A9P8P5Y8</accession>
<evidence type="ECO:0000259" key="6">
    <source>
        <dbReference type="Pfam" id="PF06544"/>
    </source>
</evidence>
<evidence type="ECO:0000313" key="8">
    <source>
        <dbReference type="EMBL" id="KAH3666428.1"/>
    </source>
</evidence>
<evidence type="ECO:0000256" key="1">
    <source>
        <dbReference type="ARBA" id="ARBA00004123"/>
    </source>
</evidence>
<protein>
    <submittedName>
        <fullName evidence="8">Uncharacterized protein</fullName>
    </submittedName>
</protein>
<dbReference type="Pfam" id="PF06544">
    <property type="entry name" value="Prp3_C"/>
    <property type="match status" value="1"/>
</dbReference>
<dbReference type="OrthoDB" id="10264544at2759"/>
<feature type="region of interest" description="Disordered" evidence="5">
    <location>
        <begin position="1"/>
        <end position="30"/>
    </location>
</feature>
<gene>
    <name evidence="8" type="ORF">WICMUC_005696</name>
</gene>
<dbReference type="GO" id="GO:0000398">
    <property type="term" value="P:mRNA splicing, via spliceosome"/>
    <property type="evidence" value="ECO:0007669"/>
    <property type="project" value="InterPro"/>
</dbReference>
<dbReference type="PANTHER" id="PTHR14212:SF0">
    <property type="entry name" value="U4_U6 SMALL NUCLEAR RIBONUCLEOPROTEIN PRP3"/>
    <property type="match status" value="1"/>
</dbReference>
<dbReference type="PANTHER" id="PTHR14212">
    <property type="entry name" value="U4/U6-ASSOCIATED RNA SPLICING FACTOR-RELATED"/>
    <property type="match status" value="1"/>
</dbReference>
<reference evidence="8" key="2">
    <citation type="submission" date="2021-01" db="EMBL/GenBank/DDBJ databases">
        <authorList>
            <person name="Schikora-Tamarit M.A."/>
        </authorList>
    </citation>
    <scope>NUCLEOTIDE SEQUENCE</scope>
    <source>
        <strain evidence="8">CBS6341</strain>
    </source>
</reference>
<dbReference type="EMBL" id="JAEUBF010001445">
    <property type="protein sequence ID" value="KAH3666428.1"/>
    <property type="molecule type" value="Genomic_DNA"/>
</dbReference>
<keyword evidence="3" id="KW-0508">mRNA splicing</keyword>
<evidence type="ECO:0000256" key="4">
    <source>
        <dbReference type="ARBA" id="ARBA00023242"/>
    </source>
</evidence>
<dbReference type="Proteomes" id="UP000769528">
    <property type="component" value="Unassembled WGS sequence"/>
</dbReference>
<dbReference type="InterPro" id="IPR010541">
    <property type="entry name" value="Prp3_C"/>
</dbReference>
<evidence type="ECO:0000256" key="5">
    <source>
        <dbReference type="SAM" id="MobiDB-lite"/>
    </source>
</evidence>
<dbReference type="AlphaFoldDB" id="A0A9P8P5Y8"/>
<dbReference type="InterPro" id="IPR027104">
    <property type="entry name" value="Prp3"/>
</dbReference>
<evidence type="ECO:0000259" key="7">
    <source>
        <dbReference type="Pfam" id="PF08572"/>
    </source>
</evidence>
<evidence type="ECO:0000313" key="9">
    <source>
        <dbReference type="Proteomes" id="UP000769528"/>
    </source>
</evidence>
<dbReference type="CDD" id="cd24162">
    <property type="entry name" value="Prp3_C"/>
    <property type="match status" value="1"/>
</dbReference>
<dbReference type="GO" id="GO:0046540">
    <property type="term" value="C:U4/U6 x U5 tri-snRNP complex"/>
    <property type="evidence" value="ECO:0007669"/>
    <property type="project" value="InterPro"/>
</dbReference>
<comment type="caution">
    <text evidence="8">The sequence shown here is derived from an EMBL/GenBank/DDBJ whole genome shotgun (WGS) entry which is preliminary data.</text>
</comment>
<comment type="subcellular location">
    <subcellularLocation>
        <location evidence="1">Nucleus</location>
    </subcellularLocation>
</comment>
<organism evidence="8 9">
    <name type="scientific">Wickerhamomyces mucosus</name>
    <dbReference type="NCBI Taxonomy" id="1378264"/>
    <lineage>
        <taxon>Eukaryota</taxon>
        <taxon>Fungi</taxon>
        <taxon>Dikarya</taxon>
        <taxon>Ascomycota</taxon>
        <taxon>Saccharomycotina</taxon>
        <taxon>Saccharomycetes</taxon>
        <taxon>Phaffomycetales</taxon>
        <taxon>Wickerhamomycetaceae</taxon>
        <taxon>Wickerhamomyces</taxon>
    </lineage>
</organism>
<dbReference type="Pfam" id="PF08572">
    <property type="entry name" value="PRP3"/>
    <property type="match status" value="1"/>
</dbReference>
<evidence type="ECO:0000256" key="2">
    <source>
        <dbReference type="ARBA" id="ARBA00022664"/>
    </source>
</evidence>
<keyword evidence="4" id="KW-0539">Nucleus</keyword>